<organism evidence="1 2">
    <name type="scientific">Candidozyma auris</name>
    <name type="common">Yeast</name>
    <name type="synonym">Candida auris</name>
    <dbReference type="NCBI Taxonomy" id="498019"/>
    <lineage>
        <taxon>Eukaryota</taxon>
        <taxon>Fungi</taxon>
        <taxon>Dikarya</taxon>
        <taxon>Ascomycota</taxon>
        <taxon>Saccharomycotina</taxon>
        <taxon>Pichiomycetes</taxon>
        <taxon>Metschnikowiaceae</taxon>
        <taxon>Candidozyma</taxon>
    </lineage>
</organism>
<dbReference type="VEuPathDB" id="FungiDB:QG37_01045"/>
<dbReference type="AlphaFoldDB" id="A0A0L0P5Z0"/>
<dbReference type="Proteomes" id="UP000037122">
    <property type="component" value="Unassembled WGS sequence"/>
</dbReference>
<gene>
    <name evidence="1" type="ORF">QG37_01045</name>
</gene>
<dbReference type="EMBL" id="LGST01000008">
    <property type="protein sequence ID" value="KNE01709.1"/>
    <property type="molecule type" value="Genomic_DNA"/>
</dbReference>
<evidence type="ECO:0000313" key="1">
    <source>
        <dbReference type="EMBL" id="KNE01709.1"/>
    </source>
</evidence>
<protein>
    <submittedName>
        <fullName evidence="1">Uncharacterized protein</fullName>
    </submittedName>
</protein>
<sequence>MESAAQTSFWPAGAMGQWITGAAAGTKARWLATVGLGWKKRAGATRSCKQKRSNW</sequence>
<proteinExistence type="predicted"/>
<comment type="caution">
    <text evidence="1">The sequence shown here is derived from an EMBL/GenBank/DDBJ whole genome shotgun (WGS) entry which is preliminary data.</text>
</comment>
<evidence type="ECO:0000313" key="2">
    <source>
        <dbReference type="Proteomes" id="UP000037122"/>
    </source>
</evidence>
<accession>A0A0L0P5Z0</accession>
<name>A0A0L0P5Z0_CANAR</name>
<reference evidence="2" key="1">
    <citation type="journal article" date="2015" name="BMC Genomics">
        <title>Draft genome of a commonly misdiagnosed multidrug resistant pathogen Candida auris.</title>
        <authorList>
            <person name="Chatterjee S."/>
            <person name="Alampalli S.V."/>
            <person name="Nageshan R.K."/>
            <person name="Chettiar S.T."/>
            <person name="Joshi S."/>
            <person name="Tatu U.S."/>
        </authorList>
    </citation>
    <scope>NUCLEOTIDE SEQUENCE [LARGE SCALE GENOMIC DNA]</scope>
    <source>
        <strain evidence="2">6684</strain>
    </source>
</reference>